<comment type="caution">
    <text evidence="1">The sequence shown here is derived from an EMBL/GenBank/DDBJ whole genome shotgun (WGS) entry which is preliminary data.</text>
</comment>
<keyword evidence="2" id="KW-1185">Reference proteome</keyword>
<evidence type="ECO:0000313" key="1">
    <source>
        <dbReference type="EMBL" id="KZE11145.1"/>
    </source>
</evidence>
<organism evidence="1 2">
    <name type="scientific">Sphingomonas hankookensis</name>
    <dbReference type="NCBI Taxonomy" id="563996"/>
    <lineage>
        <taxon>Bacteria</taxon>
        <taxon>Pseudomonadati</taxon>
        <taxon>Pseudomonadota</taxon>
        <taxon>Alphaproteobacteria</taxon>
        <taxon>Sphingomonadales</taxon>
        <taxon>Sphingomonadaceae</taxon>
        <taxon>Sphingomonas</taxon>
    </lineage>
</organism>
<accession>A0ABR5Y9I9</accession>
<sequence>MEATFSIRNDIPHALMHITMAGFFEPADIARFAAARDRELLALRTRPNEHLTLVDIRAMDIQAADSVAAFRQLLADPRTVSRRIAFVVGRSLAAMQIRRAAHGRDTQYFADIEEAEAWLLSPQTPLRMASRAG</sequence>
<protein>
    <recommendedName>
        <fullName evidence="3">STAS/SEC14 domain-containing protein</fullName>
    </recommendedName>
</protein>
<dbReference type="Proteomes" id="UP000076609">
    <property type="component" value="Unassembled WGS sequence"/>
</dbReference>
<proteinExistence type="predicted"/>
<reference evidence="2" key="1">
    <citation type="submission" date="2016-01" db="EMBL/GenBank/DDBJ databases">
        <title>Draft genome of Chromobacterium sp. F49.</title>
        <authorList>
            <person name="Hong K.W."/>
        </authorList>
    </citation>
    <scope>NUCLEOTIDE SEQUENCE [LARGE SCALE GENOMIC DNA]</scope>
    <source>
        <strain evidence="2">CN3</strain>
    </source>
</reference>
<name>A0ABR5Y9I9_9SPHN</name>
<evidence type="ECO:0000313" key="2">
    <source>
        <dbReference type="Proteomes" id="UP000076609"/>
    </source>
</evidence>
<dbReference type="RefSeq" id="WP_066693002.1">
    <property type="nucleotide sequence ID" value="NZ_CP117025.1"/>
</dbReference>
<gene>
    <name evidence="1" type="ORF">AVT10_17330</name>
</gene>
<evidence type="ECO:0008006" key="3">
    <source>
        <dbReference type="Google" id="ProtNLM"/>
    </source>
</evidence>
<dbReference type="SUPFAM" id="SSF52091">
    <property type="entry name" value="SpoIIaa-like"/>
    <property type="match status" value="1"/>
</dbReference>
<dbReference type="InterPro" id="IPR036513">
    <property type="entry name" value="STAS_dom_sf"/>
</dbReference>
<dbReference type="EMBL" id="LQQO01000038">
    <property type="protein sequence ID" value="KZE11145.1"/>
    <property type="molecule type" value="Genomic_DNA"/>
</dbReference>